<evidence type="ECO:0000313" key="2">
    <source>
        <dbReference type="EMBL" id="OQS02372.1"/>
    </source>
</evidence>
<protein>
    <submittedName>
        <fullName evidence="2">Uncharacterized protein</fullName>
    </submittedName>
</protein>
<dbReference type="Proteomes" id="UP000243217">
    <property type="component" value="Unassembled WGS sequence"/>
</dbReference>
<keyword evidence="1" id="KW-1133">Transmembrane helix</keyword>
<dbReference type="PANTHER" id="PTHR31827">
    <property type="entry name" value="EMB|CAB89363.1"/>
    <property type="match status" value="1"/>
</dbReference>
<evidence type="ECO:0000313" key="3">
    <source>
        <dbReference type="Proteomes" id="UP000243217"/>
    </source>
</evidence>
<organism evidence="2 3">
    <name type="scientific">Thraustotheca clavata</name>
    <dbReference type="NCBI Taxonomy" id="74557"/>
    <lineage>
        <taxon>Eukaryota</taxon>
        <taxon>Sar</taxon>
        <taxon>Stramenopiles</taxon>
        <taxon>Oomycota</taxon>
        <taxon>Saprolegniomycetes</taxon>
        <taxon>Saprolegniales</taxon>
        <taxon>Achlyaceae</taxon>
        <taxon>Thraustotheca</taxon>
    </lineage>
</organism>
<comment type="caution">
    <text evidence="2">The sequence shown here is derived from an EMBL/GenBank/DDBJ whole genome shotgun (WGS) entry which is preliminary data.</text>
</comment>
<dbReference type="AlphaFoldDB" id="A0A1V9ZWH6"/>
<reference evidence="2 3" key="1">
    <citation type="journal article" date="2014" name="Genome Biol. Evol.">
        <title>The secreted proteins of Achlya hypogyna and Thraustotheca clavata identify the ancestral oomycete secretome and reveal gene acquisitions by horizontal gene transfer.</title>
        <authorList>
            <person name="Misner I."/>
            <person name="Blouin N."/>
            <person name="Leonard G."/>
            <person name="Richards T.A."/>
            <person name="Lane C.E."/>
        </authorList>
    </citation>
    <scope>NUCLEOTIDE SEQUENCE [LARGE SCALE GENOMIC DNA]</scope>
    <source>
        <strain evidence="2 3">ATCC 34112</strain>
    </source>
</reference>
<sequence length="286" mass="31695">MPFNTLDQCESRIQSLTDANNDDVILTCPVISSCIREIELPRKASHPVTSFQWPWLIAGIGLSLPVICGIAAWQMLRRKRPLPTSSHIFDTESTLCSKINFQMSNPNQCLFKECSEPALPGFNRCLNHKNRSPCSVPNCPNQVYARYLCVRHGGKRVCAFENCNIYARGGQFCGKHGGIVNKRFCLVEGCKKQAHANQKCVRHGGGRFCKIDGCSYHSRSGGFCLKHQPSSPPKATQPESSESLDDEILDVIIKSKNKSNVLARPATVTVIDPFEMKILESLLGGK</sequence>
<evidence type="ECO:0000256" key="1">
    <source>
        <dbReference type="SAM" id="Phobius"/>
    </source>
</evidence>
<accession>A0A1V9ZWH6</accession>
<gene>
    <name evidence="2" type="ORF">THRCLA_05248</name>
</gene>
<dbReference type="STRING" id="74557.A0A1V9ZWH6"/>
<dbReference type="OrthoDB" id="69459at2759"/>
<dbReference type="PANTHER" id="PTHR31827:SF1">
    <property type="entry name" value="EMB|CAB89363.1"/>
    <property type="match status" value="1"/>
</dbReference>
<dbReference type="EMBL" id="JNBS01001139">
    <property type="protein sequence ID" value="OQS02372.1"/>
    <property type="molecule type" value="Genomic_DNA"/>
</dbReference>
<keyword evidence="1" id="KW-0472">Membrane</keyword>
<keyword evidence="1" id="KW-0812">Transmembrane</keyword>
<keyword evidence="3" id="KW-1185">Reference proteome</keyword>
<proteinExistence type="predicted"/>
<name>A0A1V9ZWH6_9STRA</name>
<feature type="transmembrane region" description="Helical" evidence="1">
    <location>
        <begin position="53"/>
        <end position="73"/>
    </location>
</feature>